<reference evidence="1 2" key="1">
    <citation type="journal article" date="2023" name="Plants (Basel)">
        <title>Bridging the Gap: Combining Genomics and Transcriptomics Approaches to Understand Stylosanthes scabra, an Orphan Legume from the Brazilian Caatinga.</title>
        <authorList>
            <person name="Ferreira-Neto J.R.C."/>
            <person name="da Silva M.D."/>
            <person name="Binneck E."/>
            <person name="de Melo N.F."/>
            <person name="da Silva R.H."/>
            <person name="de Melo A.L.T.M."/>
            <person name="Pandolfi V."/>
            <person name="Bustamante F.O."/>
            <person name="Brasileiro-Vidal A.C."/>
            <person name="Benko-Iseppon A.M."/>
        </authorList>
    </citation>
    <scope>NUCLEOTIDE SEQUENCE [LARGE SCALE GENOMIC DNA]</scope>
    <source>
        <tissue evidence="1">Leaves</tissue>
    </source>
</reference>
<protein>
    <submittedName>
        <fullName evidence="1">Uncharacterized protein</fullName>
    </submittedName>
</protein>
<dbReference type="EMBL" id="JASCZI010122309">
    <property type="protein sequence ID" value="MED6164096.1"/>
    <property type="molecule type" value="Genomic_DNA"/>
</dbReference>
<sequence length="120" mass="13984">MKYDGSTDPHVHLRDFEHRMVYDREVDEIKCRAFPKLNETTRKFIKRFNAECKSIDGLVDAVASLCLTNALANDDFRKQLTTKPVWSRKEMQVIAKEFIHHEEFNRVVPATKNPQAHTAP</sequence>
<accession>A0ABU6UVI0</accession>
<organism evidence="1 2">
    <name type="scientific">Stylosanthes scabra</name>
    <dbReference type="NCBI Taxonomy" id="79078"/>
    <lineage>
        <taxon>Eukaryota</taxon>
        <taxon>Viridiplantae</taxon>
        <taxon>Streptophyta</taxon>
        <taxon>Embryophyta</taxon>
        <taxon>Tracheophyta</taxon>
        <taxon>Spermatophyta</taxon>
        <taxon>Magnoliopsida</taxon>
        <taxon>eudicotyledons</taxon>
        <taxon>Gunneridae</taxon>
        <taxon>Pentapetalae</taxon>
        <taxon>rosids</taxon>
        <taxon>fabids</taxon>
        <taxon>Fabales</taxon>
        <taxon>Fabaceae</taxon>
        <taxon>Papilionoideae</taxon>
        <taxon>50 kb inversion clade</taxon>
        <taxon>dalbergioids sensu lato</taxon>
        <taxon>Dalbergieae</taxon>
        <taxon>Pterocarpus clade</taxon>
        <taxon>Stylosanthes</taxon>
    </lineage>
</organism>
<keyword evidence="2" id="KW-1185">Reference proteome</keyword>
<gene>
    <name evidence="1" type="ORF">PIB30_086427</name>
</gene>
<dbReference type="Proteomes" id="UP001341840">
    <property type="component" value="Unassembled WGS sequence"/>
</dbReference>
<name>A0ABU6UVI0_9FABA</name>
<proteinExistence type="predicted"/>
<evidence type="ECO:0000313" key="2">
    <source>
        <dbReference type="Proteomes" id="UP001341840"/>
    </source>
</evidence>
<evidence type="ECO:0000313" key="1">
    <source>
        <dbReference type="EMBL" id="MED6164096.1"/>
    </source>
</evidence>
<comment type="caution">
    <text evidence="1">The sequence shown here is derived from an EMBL/GenBank/DDBJ whole genome shotgun (WGS) entry which is preliminary data.</text>
</comment>